<evidence type="ECO:0000313" key="1">
    <source>
        <dbReference type="EMBL" id="VDL72012.1"/>
    </source>
</evidence>
<evidence type="ECO:0000313" key="2">
    <source>
        <dbReference type="Proteomes" id="UP000271162"/>
    </source>
</evidence>
<sequence length="69" mass="7695">MQNVPYLIRSISPEEIVAMERRWRAEGLIEGGAKGDNSCNDWGWAAAAARTPVVLLFNELYMSRLAGKN</sequence>
<accession>A0A0N4XZ55</accession>
<reference evidence="3" key="1">
    <citation type="submission" date="2017-02" db="UniProtKB">
        <authorList>
            <consortium name="WormBaseParasite"/>
        </authorList>
    </citation>
    <scope>IDENTIFICATION</scope>
</reference>
<dbReference type="Proteomes" id="UP000271162">
    <property type="component" value="Unassembled WGS sequence"/>
</dbReference>
<proteinExistence type="predicted"/>
<dbReference type="AlphaFoldDB" id="A0A0N4XZ55"/>
<dbReference type="EMBL" id="UYSL01020003">
    <property type="protein sequence ID" value="VDL72012.1"/>
    <property type="molecule type" value="Genomic_DNA"/>
</dbReference>
<evidence type="ECO:0000313" key="3">
    <source>
        <dbReference type="WBParaSite" id="NBR_0000842201-mRNA-1"/>
    </source>
</evidence>
<organism evidence="3">
    <name type="scientific">Nippostrongylus brasiliensis</name>
    <name type="common">Rat hookworm</name>
    <dbReference type="NCBI Taxonomy" id="27835"/>
    <lineage>
        <taxon>Eukaryota</taxon>
        <taxon>Metazoa</taxon>
        <taxon>Ecdysozoa</taxon>
        <taxon>Nematoda</taxon>
        <taxon>Chromadorea</taxon>
        <taxon>Rhabditida</taxon>
        <taxon>Rhabditina</taxon>
        <taxon>Rhabditomorpha</taxon>
        <taxon>Strongyloidea</taxon>
        <taxon>Heligmosomidae</taxon>
        <taxon>Nippostrongylus</taxon>
    </lineage>
</organism>
<reference evidence="1 2" key="2">
    <citation type="submission" date="2018-11" db="EMBL/GenBank/DDBJ databases">
        <authorList>
            <consortium name="Pathogen Informatics"/>
        </authorList>
    </citation>
    <scope>NUCLEOTIDE SEQUENCE [LARGE SCALE GENOMIC DNA]</scope>
</reference>
<name>A0A0N4XZ55_NIPBR</name>
<gene>
    <name evidence="1" type="ORF">NBR_LOCUS8423</name>
</gene>
<keyword evidence="2" id="KW-1185">Reference proteome</keyword>
<dbReference type="WBParaSite" id="NBR_0000842201-mRNA-1">
    <property type="protein sequence ID" value="NBR_0000842201-mRNA-1"/>
    <property type="gene ID" value="NBR_0000842201"/>
</dbReference>
<protein>
    <submittedName>
        <fullName evidence="3">Recombinase domain-containing protein</fullName>
    </submittedName>
</protein>